<accession>A0A2A2G8U0</accession>
<evidence type="ECO:0000313" key="1">
    <source>
        <dbReference type="EMBL" id="PAU93718.1"/>
    </source>
</evidence>
<organism evidence="1 2">
    <name type="scientific">Fodinibius salipaludis</name>
    <dbReference type="NCBI Taxonomy" id="2032627"/>
    <lineage>
        <taxon>Bacteria</taxon>
        <taxon>Pseudomonadati</taxon>
        <taxon>Balneolota</taxon>
        <taxon>Balneolia</taxon>
        <taxon>Balneolales</taxon>
        <taxon>Balneolaceae</taxon>
        <taxon>Fodinibius</taxon>
    </lineage>
</organism>
<sequence length="311" mass="36848">MHQINNNEDYAKKLVITGYFHDQVPEDVIKAYETVEYLMAHAYYYWPMFDEAFNKMLFTIEMGIKLKAKQLNIPIYRRKENGERWYRRLSLIIDDICDEDYLRDLKKKLERSAGLRDMKAHPKQNSFSGPSGGTHRNIKYCINILNRLFRGREWHKQQQKKIVKAKESITNLKNELLVVESGERGEVIRSILDFDIIDEALFVVCLPVLDVRKLEAKSNQFPHLKSFSILDYQFLNDKVIGRTLDGNDIKISLTNDKEVRNAYSRFKKYLKEIPEEEMKINLNINAIETPWFLSNAEYQYLNESDFFSKYS</sequence>
<evidence type="ECO:0000313" key="2">
    <source>
        <dbReference type="Proteomes" id="UP000218831"/>
    </source>
</evidence>
<gene>
    <name evidence="1" type="ORF">CK503_11240</name>
</gene>
<dbReference type="EMBL" id="NSKE01000007">
    <property type="protein sequence ID" value="PAU93718.1"/>
    <property type="molecule type" value="Genomic_DNA"/>
</dbReference>
<keyword evidence="2" id="KW-1185">Reference proteome</keyword>
<comment type="caution">
    <text evidence="1">The sequence shown here is derived from an EMBL/GenBank/DDBJ whole genome shotgun (WGS) entry which is preliminary data.</text>
</comment>
<reference evidence="1 2" key="1">
    <citation type="submission" date="2017-08" db="EMBL/GenBank/DDBJ databases">
        <title>Aliifodinibius alkalisoli sp. nov., isolated from saline alkaline soil.</title>
        <authorList>
            <person name="Liu D."/>
            <person name="Zhang G."/>
        </authorList>
    </citation>
    <scope>NUCLEOTIDE SEQUENCE [LARGE SCALE GENOMIC DNA]</scope>
    <source>
        <strain evidence="1 2">WN023</strain>
    </source>
</reference>
<dbReference type="Proteomes" id="UP000218831">
    <property type="component" value="Unassembled WGS sequence"/>
</dbReference>
<dbReference type="AlphaFoldDB" id="A0A2A2G8U0"/>
<name>A0A2A2G8U0_9BACT</name>
<proteinExistence type="predicted"/>
<protein>
    <submittedName>
        <fullName evidence="1">Uncharacterized protein</fullName>
    </submittedName>
</protein>